<dbReference type="STRING" id="3916.A0A3Q0FAH2"/>
<protein>
    <submittedName>
        <fullName evidence="3">Uncharacterized protein LOC111242303</fullName>
    </submittedName>
</protein>
<dbReference type="KEGG" id="vra:111242303"/>
<organism evidence="2 3">
    <name type="scientific">Vigna radiata var. radiata</name>
    <name type="common">Mung bean</name>
    <name type="synonym">Phaseolus aureus</name>
    <dbReference type="NCBI Taxonomy" id="3916"/>
    <lineage>
        <taxon>Eukaryota</taxon>
        <taxon>Viridiplantae</taxon>
        <taxon>Streptophyta</taxon>
        <taxon>Embryophyta</taxon>
        <taxon>Tracheophyta</taxon>
        <taxon>Spermatophyta</taxon>
        <taxon>Magnoliopsida</taxon>
        <taxon>eudicotyledons</taxon>
        <taxon>Gunneridae</taxon>
        <taxon>Pentapetalae</taxon>
        <taxon>rosids</taxon>
        <taxon>fabids</taxon>
        <taxon>Fabales</taxon>
        <taxon>Fabaceae</taxon>
        <taxon>Papilionoideae</taxon>
        <taxon>50 kb inversion clade</taxon>
        <taxon>NPAAA clade</taxon>
        <taxon>indigoferoid/millettioid clade</taxon>
        <taxon>Phaseoleae</taxon>
        <taxon>Vigna</taxon>
    </lineage>
</organism>
<reference evidence="2" key="1">
    <citation type="journal article" date="2014" name="Nat. Commun.">
        <title>Genome sequence of mungbean and insights into evolution within Vigna species.</title>
        <authorList>
            <person name="Kang Y.J."/>
            <person name="Kim S.K."/>
            <person name="Kim M.Y."/>
            <person name="Lestari P."/>
            <person name="Kim K.H."/>
            <person name="Ha B.K."/>
            <person name="Jun T.H."/>
            <person name="Hwang W.J."/>
            <person name="Lee T."/>
            <person name="Lee J."/>
            <person name="Shim S."/>
            <person name="Yoon M.Y."/>
            <person name="Jang Y.E."/>
            <person name="Han K.S."/>
            <person name="Taeprayoon P."/>
            <person name="Yoon N."/>
            <person name="Somta P."/>
            <person name="Tanya P."/>
            <person name="Kim K.S."/>
            <person name="Gwag J.G."/>
            <person name="Moon J.K."/>
            <person name="Lee Y.H."/>
            <person name="Park B.S."/>
            <person name="Bombarely A."/>
            <person name="Doyle J.J."/>
            <person name="Jackson S.A."/>
            <person name="Schafleitner R."/>
            <person name="Srinives P."/>
            <person name="Varshney R.K."/>
            <person name="Lee S.H."/>
        </authorList>
    </citation>
    <scope>NUCLEOTIDE SEQUENCE [LARGE SCALE GENOMIC DNA]</scope>
    <source>
        <strain evidence="2">cv. VC1973A</strain>
    </source>
</reference>
<dbReference type="PANTHER" id="PTHR31973">
    <property type="entry name" value="POLYPROTEIN, PUTATIVE-RELATED"/>
    <property type="match status" value="1"/>
</dbReference>
<reference evidence="3" key="2">
    <citation type="submission" date="2025-08" db="UniProtKB">
        <authorList>
            <consortium name="RefSeq"/>
        </authorList>
    </citation>
    <scope>IDENTIFICATION</scope>
    <source>
        <tissue evidence="3">Leaf</tissue>
    </source>
</reference>
<evidence type="ECO:0000313" key="3">
    <source>
        <dbReference type="RefSeq" id="XP_022640611.1"/>
    </source>
</evidence>
<evidence type="ECO:0000313" key="2">
    <source>
        <dbReference type="Proteomes" id="UP000087766"/>
    </source>
</evidence>
<dbReference type="Pfam" id="PF10551">
    <property type="entry name" value="MULE"/>
    <property type="match status" value="1"/>
</dbReference>
<dbReference type="RefSeq" id="XP_022640611.1">
    <property type="nucleotide sequence ID" value="XM_022784890.1"/>
</dbReference>
<dbReference type="GeneID" id="111242303"/>
<dbReference type="Proteomes" id="UP000087766">
    <property type="component" value="Chromosome 8"/>
</dbReference>
<keyword evidence="2" id="KW-1185">Reference proteome</keyword>
<feature type="domain" description="MULE transposase" evidence="1">
    <location>
        <begin position="67"/>
        <end position="145"/>
    </location>
</feature>
<dbReference type="InterPro" id="IPR018289">
    <property type="entry name" value="MULE_transposase_dom"/>
</dbReference>
<proteinExistence type="predicted"/>
<name>A0A3Q0FAH2_VIGRR</name>
<accession>A0A3Q0FAH2</accession>
<dbReference type="AlphaFoldDB" id="A0A3Q0FAH2"/>
<sequence length="164" mass="18882">MAFKQIEGDFKEQYRRLYDYSNELLRSNPGSTVKVMVEPNENNRIFKRMYVCFKAYMDNFVSCRPIIGLDGCFLKGKYGGELLTTVARDGNEQTCPLAYAVVEMENKDNWIWFLELLIDDLGGEELSSTITYISDQQKGLVPTLQEFSTWCGTQILSVPHLCKF</sequence>
<gene>
    <name evidence="3" type="primary">LOC111242303</name>
</gene>
<dbReference type="PANTHER" id="PTHR31973:SF187">
    <property type="entry name" value="MUTATOR TRANSPOSASE MUDRA PROTEIN"/>
    <property type="match status" value="1"/>
</dbReference>
<dbReference type="OrthoDB" id="1435110at2759"/>
<evidence type="ECO:0000259" key="1">
    <source>
        <dbReference type="Pfam" id="PF10551"/>
    </source>
</evidence>